<dbReference type="EMBL" id="CU459003">
    <property type="protein sequence ID" value="CAM77503.1"/>
    <property type="molecule type" value="Genomic_DNA"/>
</dbReference>
<evidence type="ECO:0000259" key="1">
    <source>
        <dbReference type="PROSITE" id="PS51819"/>
    </source>
</evidence>
<name>A4U3P6_9PROT</name>
<protein>
    <submittedName>
        <fullName evidence="2">Dioxygenase</fullName>
    </submittedName>
</protein>
<evidence type="ECO:0000313" key="2">
    <source>
        <dbReference type="EMBL" id="CAM77503.1"/>
    </source>
</evidence>
<sequence length="283" mass="30732">MANNINGLDHAVIAVRDLGLADAVFHRLGFTLTPRGEHPEWGTANHCIMFRQDYIALQGAVGEGEVADELRAFTDLREGLHGISLGTDNGAAVVERLQAAGFDVPLPRSLSRRIETPDGTATLMFSETLLPAAATPGIHTRVTQHITAERERFPEWLDHPNTAIGIASVTAIVAEPVELTTAWDQVLGPHRSVITDDTVTIHTGRGMIFLSRPDDLTQLHPEAELDDLPPAPALVALAVLVADTDRAAQWLKHNEVEFSRDREGTIRIPPSEACGIHLEMVKG</sequence>
<dbReference type="Gene3D" id="3.10.180.10">
    <property type="entry name" value="2,3-Dihydroxybiphenyl 1,2-Dioxygenase, domain 1"/>
    <property type="match status" value="1"/>
</dbReference>
<organism evidence="2">
    <name type="scientific">Magnetospirillum gryphiswaldense</name>
    <dbReference type="NCBI Taxonomy" id="55518"/>
    <lineage>
        <taxon>Bacteria</taxon>
        <taxon>Pseudomonadati</taxon>
        <taxon>Pseudomonadota</taxon>
        <taxon>Alphaproteobacteria</taxon>
        <taxon>Rhodospirillales</taxon>
        <taxon>Rhodospirillaceae</taxon>
        <taxon>Magnetospirillum</taxon>
    </lineage>
</organism>
<dbReference type="InterPro" id="IPR025870">
    <property type="entry name" value="Glyoxalase-like_dom"/>
</dbReference>
<dbReference type="PANTHER" id="PTHR40265">
    <property type="entry name" value="BLL2707 PROTEIN"/>
    <property type="match status" value="1"/>
</dbReference>
<dbReference type="PANTHER" id="PTHR40265:SF1">
    <property type="entry name" value="GLYOXALASE-LIKE DOMAIN-CONTAINING PROTEIN"/>
    <property type="match status" value="1"/>
</dbReference>
<keyword evidence="2" id="KW-0223">Dioxygenase</keyword>
<dbReference type="InterPro" id="IPR029068">
    <property type="entry name" value="Glyas_Bleomycin-R_OHBP_Dase"/>
</dbReference>
<reference evidence="2" key="1">
    <citation type="journal article" date="2007" name="J. Bacteriol.">
        <title>Comparative genome analysis of four magnetotactic bacteria reveals a complex set of group-specific genes implicated in magnetosome biomineralization and function.</title>
        <authorList>
            <person name="Richter M."/>
            <person name="Kube M."/>
            <person name="Bazylinski D.A."/>
            <person name="Lombardot T."/>
            <person name="Gloeckner F.O."/>
            <person name="Reinhardt R."/>
            <person name="Schueler D."/>
        </authorList>
    </citation>
    <scope>NUCLEOTIDE SEQUENCE</scope>
    <source>
        <strain evidence="2">MSR-1</strain>
    </source>
</reference>
<dbReference type="PROSITE" id="PS51819">
    <property type="entry name" value="VOC"/>
    <property type="match status" value="1"/>
</dbReference>
<keyword evidence="2" id="KW-0560">Oxidoreductase</keyword>
<dbReference type="SUPFAM" id="SSF54593">
    <property type="entry name" value="Glyoxalase/Bleomycin resistance protein/Dihydroxybiphenyl dioxygenase"/>
    <property type="match status" value="1"/>
</dbReference>
<proteinExistence type="predicted"/>
<dbReference type="InterPro" id="IPR037523">
    <property type="entry name" value="VOC_core"/>
</dbReference>
<dbReference type="AlphaFoldDB" id="A4U3P6"/>
<accession>A4U3P6</accession>
<gene>
    <name evidence="2" type="ORF">MGR_0998</name>
</gene>
<dbReference type="Pfam" id="PF13468">
    <property type="entry name" value="Glyoxalase_3"/>
    <property type="match status" value="1"/>
</dbReference>
<dbReference type="GO" id="GO:0051213">
    <property type="term" value="F:dioxygenase activity"/>
    <property type="evidence" value="ECO:0007669"/>
    <property type="project" value="UniProtKB-KW"/>
</dbReference>
<feature type="domain" description="VOC" evidence="1">
    <location>
        <begin position="7"/>
        <end position="141"/>
    </location>
</feature>